<sequence length="456" mass="51117">MSGSNSGFNRIIVSSDVFFGKSEKSESSYLDDHGNPIRPPTPQVYTFDESDLNGSWIDELFPFDSERSKCARRIDKQSQELFGENVLLDQPMDATWRTLMEEPVPMSPQRIEIPEPVYTVEHVGGAKIKIKIQRNPKKRTWHSIENIENVPAEPVTTQQQVIQPEKVEKVEIVEIVEKVEKVEEVEEVEKVEKVEKVEQVVEEVEQVEQVEQVVEEPQQTAFDANAMFRRSNGLRKVNYAIKRPPPAADNSCAATKTAGGFAGYEIEVAPPAIGKRRVAHKPNNVIMALRHGLNIADLPQFEQGSSSSNSSPDQSRRLKSTSNSKPALKRSSNFKKIARCLGQTVVRKNHVNDCRAAERPATAKISQEKSRPRTVPIASKPRLTLQQIRQSTEAKLLAAKRVVRDVNPAGDCLPPISHRKKKMPINAAEAWKYKSTKKELLQRAHGNSLFQLGAAP</sequence>
<protein>
    <submittedName>
        <fullName evidence="2">Uncharacterized protein</fullName>
    </submittedName>
</protein>
<dbReference type="AlphaFoldDB" id="A0A232EEY2"/>
<evidence type="ECO:0000313" key="2">
    <source>
        <dbReference type="EMBL" id="OXU16907.1"/>
    </source>
</evidence>
<dbReference type="EMBL" id="NNAY01005192">
    <property type="protein sequence ID" value="OXU16907.1"/>
    <property type="molecule type" value="Genomic_DNA"/>
</dbReference>
<evidence type="ECO:0000313" key="3">
    <source>
        <dbReference type="Proteomes" id="UP000215335"/>
    </source>
</evidence>
<gene>
    <name evidence="2" type="ORF">TSAR_005171</name>
</gene>
<feature type="region of interest" description="Disordered" evidence="1">
    <location>
        <begin position="300"/>
        <end position="331"/>
    </location>
</feature>
<dbReference type="Proteomes" id="UP000215335">
    <property type="component" value="Unassembled WGS sequence"/>
</dbReference>
<proteinExistence type="predicted"/>
<accession>A0A232EEY2</accession>
<evidence type="ECO:0000256" key="1">
    <source>
        <dbReference type="SAM" id="MobiDB-lite"/>
    </source>
</evidence>
<comment type="caution">
    <text evidence="2">The sequence shown here is derived from an EMBL/GenBank/DDBJ whole genome shotgun (WGS) entry which is preliminary data.</text>
</comment>
<keyword evidence="3" id="KW-1185">Reference proteome</keyword>
<reference evidence="2 3" key="1">
    <citation type="journal article" date="2017" name="Curr. Biol.">
        <title>The Evolution of Venom by Co-option of Single-Copy Genes.</title>
        <authorList>
            <person name="Martinson E.O."/>
            <person name="Mrinalini"/>
            <person name="Kelkar Y.D."/>
            <person name="Chang C.H."/>
            <person name="Werren J.H."/>
        </authorList>
    </citation>
    <scope>NUCLEOTIDE SEQUENCE [LARGE SCALE GENOMIC DNA]</scope>
    <source>
        <strain evidence="2 3">Alberta</strain>
        <tissue evidence="2">Whole body</tissue>
    </source>
</reference>
<organism evidence="2 3">
    <name type="scientific">Trichomalopsis sarcophagae</name>
    <dbReference type="NCBI Taxonomy" id="543379"/>
    <lineage>
        <taxon>Eukaryota</taxon>
        <taxon>Metazoa</taxon>
        <taxon>Ecdysozoa</taxon>
        <taxon>Arthropoda</taxon>
        <taxon>Hexapoda</taxon>
        <taxon>Insecta</taxon>
        <taxon>Pterygota</taxon>
        <taxon>Neoptera</taxon>
        <taxon>Endopterygota</taxon>
        <taxon>Hymenoptera</taxon>
        <taxon>Apocrita</taxon>
        <taxon>Proctotrupomorpha</taxon>
        <taxon>Chalcidoidea</taxon>
        <taxon>Pteromalidae</taxon>
        <taxon>Pteromalinae</taxon>
        <taxon>Trichomalopsis</taxon>
    </lineage>
</organism>
<name>A0A232EEY2_9HYME</name>